<accession>A0A382DK42</accession>
<reference evidence="1" key="1">
    <citation type="submission" date="2018-05" db="EMBL/GenBank/DDBJ databases">
        <authorList>
            <person name="Lanie J.A."/>
            <person name="Ng W.-L."/>
            <person name="Kazmierczak K.M."/>
            <person name="Andrzejewski T.M."/>
            <person name="Davidsen T.M."/>
            <person name="Wayne K.J."/>
            <person name="Tettelin H."/>
            <person name="Glass J.I."/>
            <person name="Rusch D."/>
            <person name="Podicherti R."/>
            <person name="Tsui H.-C.T."/>
            <person name="Winkler M.E."/>
        </authorList>
    </citation>
    <scope>NUCLEOTIDE SEQUENCE</scope>
</reference>
<feature type="non-terminal residue" evidence="1">
    <location>
        <position position="26"/>
    </location>
</feature>
<organism evidence="1">
    <name type="scientific">marine metagenome</name>
    <dbReference type="NCBI Taxonomy" id="408172"/>
    <lineage>
        <taxon>unclassified sequences</taxon>
        <taxon>metagenomes</taxon>
        <taxon>ecological metagenomes</taxon>
    </lineage>
</organism>
<name>A0A382DK42_9ZZZZ</name>
<protein>
    <submittedName>
        <fullName evidence="1">Uncharacterized protein</fullName>
    </submittedName>
</protein>
<proteinExistence type="predicted"/>
<evidence type="ECO:0000313" key="1">
    <source>
        <dbReference type="EMBL" id="SVB38846.1"/>
    </source>
</evidence>
<dbReference type="EMBL" id="UINC01039817">
    <property type="protein sequence ID" value="SVB38846.1"/>
    <property type="molecule type" value="Genomic_DNA"/>
</dbReference>
<sequence>MLGISNVLLRMVVKNYRKCSLVVQIL</sequence>
<dbReference type="AlphaFoldDB" id="A0A382DK42"/>
<gene>
    <name evidence="1" type="ORF">METZ01_LOCUS191700</name>
</gene>